<gene>
    <name evidence="1" type="ORF">DSM104329_02363</name>
</gene>
<dbReference type="KEGG" id="sbae:DSM104329_02363"/>
<proteinExistence type="predicted"/>
<accession>A0A9E6XWT1</accession>
<evidence type="ECO:0000313" key="1">
    <source>
        <dbReference type="EMBL" id="UGS35966.1"/>
    </source>
</evidence>
<reference evidence="1" key="1">
    <citation type="journal article" date="2022" name="Int. J. Syst. Evol. Microbiol.">
        <title>Pseudomonas aegrilactucae sp. nov. and Pseudomonas morbosilactucae sp. nov., pathogens causing bacterial rot of lettuce in Japan.</title>
        <authorList>
            <person name="Sawada H."/>
            <person name="Fujikawa T."/>
            <person name="Satou M."/>
        </authorList>
    </citation>
    <scope>NUCLEOTIDE SEQUENCE</scope>
    <source>
        <strain evidence="1">0166_1</strain>
    </source>
</reference>
<dbReference type="EMBL" id="CP087164">
    <property type="protein sequence ID" value="UGS35966.1"/>
    <property type="molecule type" value="Genomic_DNA"/>
</dbReference>
<dbReference type="Proteomes" id="UP001162834">
    <property type="component" value="Chromosome"/>
</dbReference>
<protein>
    <submittedName>
        <fullName evidence="1">Uncharacterized protein</fullName>
    </submittedName>
</protein>
<organism evidence="1 2">
    <name type="scientific">Capillimicrobium parvum</name>
    <dbReference type="NCBI Taxonomy" id="2884022"/>
    <lineage>
        <taxon>Bacteria</taxon>
        <taxon>Bacillati</taxon>
        <taxon>Actinomycetota</taxon>
        <taxon>Thermoleophilia</taxon>
        <taxon>Solirubrobacterales</taxon>
        <taxon>Capillimicrobiaceae</taxon>
        <taxon>Capillimicrobium</taxon>
    </lineage>
</organism>
<sequence>MFAVATESVHQDDVAFADAATVRRLRAANAECLLGSRRRRSVAAAPEPM</sequence>
<keyword evidence="2" id="KW-1185">Reference proteome</keyword>
<evidence type="ECO:0000313" key="2">
    <source>
        <dbReference type="Proteomes" id="UP001162834"/>
    </source>
</evidence>
<dbReference type="AlphaFoldDB" id="A0A9E6XWT1"/>
<name>A0A9E6XWT1_9ACTN</name>